<dbReference type="Gene3D" id="2.180.10.10">
    <property type="entry name" value="RHS repeat-associated core"/>
    <property type="match status" value="1"/>
</dbReference>
<name>A0A1Y3LDX9_PSEPU</name>
<proteinExistence type="predicted"/>
<dbReference type="InterPro" id="IPR022385">
    <property type="entry name" value="Rhs_assc_core"/>
</dbReference>
<reference evidence="1 2" key="1">
    <citation type="submission" date="2017-05" db="EMBL/GenBank/DDBJ databases">
        <title>Whole genome sequence of Pseudomonas putida isolate 1312 commercialized as a biostimulant.</title>
        <authorList>
            <person name="Crovadore J."/>
            <person name="Blanc P."/>
            <person name="Chablais R."/>
            <person name="Cochard B."/>
            <person name="Grizard D."/>
            <person name="Lefort F."/>
        </authorList>
    </citation>
    <scope>NUCLEOTIDE SEQUENCE [LARGE SCALE GENOMIC DNA]</scope>
    <source>
        <strain evidence="1 2">1312</strain>
    </source>
</reference>
<organism evidence="1 2">
    <name type="scientific">Pseudomonas putida</name>
    <name type="common">Arthrobacter siderocapsulatus</name>
    <dbReference type="NCBI Taxonomy" id="303"/>
    <lineage>
        <taxon>Bacteria</taxon>
        <taxon>Pseudomonadati</taxon>
        <taxon>Pseudomonadota</taxon>
        <taxon>Gammaproteobacteria</taxon>
        <taxon>Pseudomonadales</taxon>
        <taxon>Pseudomonadaceae</taxon>
        <taxon>Pseudomonas</taxon>
    </lineage>
</organism>
<protein>
    <recommendedName>
        <fullName evidence="3">RHS repeat-associated core domain-containing protein</fullName>
    </recommendedName>
</protein>
<sequence length="157" mass="17195">MLIFYQSDRPTSFISPSTSTRIFNESRQALAIQRGALSVAEFIASDSMLSSVLTVCRHNFQPLSHSAFGFYQPTAELLAGFKGERPDAITGMYGLGAGYRWYSTVVMRFLSPDSISPFGEGGISAYAYVHNDPVNLIDPDGRAAKLPDVFLVRNSIS</sequence>
<dbReference type="RefSeq" id="WP_086975678.1">
    <property type="nucleotide sequence ID" value="NZ_NFSB01000069.1"/>
</dbReference>
<comment type="caution">
    <text evidence="1">The sequence shown here is derived from an EMBL/GenBank/DDBJ whole genome shotgun (WGS) entry which is preliminary data.</text>
</comment>
<evidence type="ECO:0000313" key="1">
    <source>
        <dbReference type="EMBL" id="OUM34821.1"/>
    </source>
</evidence>
<evidence type="ECO:0008006" key="3">
    <source>
        <dbReference type="Google" id="ProtNLM"/>
    </source>
</evidence>
<dbReference type="AlphaFoldDB" id="A0A1Y3LDX9"/>
<dbReference type="Proteomes" id="UP000196082">
    <property type="component" value="Unassembled WGS sequence"/>
</dbReference>
<dbReference type="EMBL" id="NFSB01000069">
    <property type="protein sequence ID" value="OUM34821.1"/>
    <property type="molecule type" value="Genomic_DNA"/>
</dbReference>
<accession>A0A1Y3LDX9</accession>
<gene>
    <name evidence="1" type="ORF">B8W72_10195</name>
</gene>
<evidence type="ECO:0000313" key="2">
    <source>
        <dbReference type="Proteomes" id="UP000196082"/>
    </source>
</evidence>
<dbReference type="NCBIfam" id="TIGR03696">
    <property type="entry name" value="Rhs_assc_core"/>
    <property type="match status" value="1"/>
</dbReference>